<dbReference type="SMART" id="SM01204">
    <property type="entry name" value="FIST_C"/>
    <property type="match status" value="1"/>
</dbReference>
<evidence type="ECO:0000259" key="1">
    <source>
        <dbReference type="SMART" id="SM00897"/>
    </source>
</evidence>
<sequence length="380" mass="40679">MEVHTLGFDQQKRWSVSHRPKIDSSRTLVVLFGSSSLLDADGPIAELLSDYPGSLAIGCSTAGEILGTRICDESVSAAVVRFDRTDIRMASAPVRSAEDSFAAGQDIARQLNDARLRGIFVLSDGLQVNGSELVRGLNSQVSSSVVVTGGLAGDGDRFCRTWVLQDRKPKPGFVTAVGFYGDHIRIGHGSKGGWDRFGPERRVTKSKGNVLYELDDRPALELYKEYLGDRAAGLPATGLLFPLALRANTSDLKSLVRTILAVNERDQSLTFAGDIQEGSLAQLMKANFDRLVQGASEAATSTKLSADGAACTLALAISCVGRRLVLGGRTEEEIEATLDVLPKGTQQIGFYSYGEISPYATGTCDLHNQTMTLTTLSEAA</sequence>
<dbReference type="Proteomes" id="UP000199032">
    <property type="component" value="Unassembled WGS sequence"/>
</dbReference>
<feature type="domain" description="FIST C-domain" evidence="2">
    <location>
        <begin position="219"/>
        <end position="359"/>
    </location>
</feature>
<protein>
    <submittedName>
        <fullName evidence="3">Uncharacterized protein</fullName>
    </submittedName>
</protein>
<keyword evidence="4" id="KW-1185">Reference proteome</keyword>
<dbReference type="Pfam" id="PF08495">
    <property type="entry name" value="FIST"/>
    <property type="match status" value="1"/>
</dbReference>
<evidence type="ECO:0000313" key="3">
    <source>
        <dbReference type="EMBL" id="CUS34142.1"/>
    </source>
</evidence>
<accession>A0A0S4LBG4</accession>
<reference evidence="3 4" key="1">
    <citation type="submission" date="2015-10" db="EMBL/GenBank/DDBJ databases">
        <authorList>
            <person name="Gilbert D.G."/>
        </authorList>
    </citation>
    <scope>NUCLEOTIDE SEQUENCE [LARGE SCALE GENOMIC DNA]</scope>
    <source>
        <strain evidence="3">COMA1</strain>
    </source>
</reference>
<dbReference type="OrthoDB" id="9770435at2"/>
<dbReference type="InterPro" id="IPR013702">
    <property type="entry name" value="FIST_domain_N"/>
</dbReference>
<dbReference type="PANTHER" id="PTHR40252:SF2">
    <property type="entry name" value="BLR0328 PROTEIN"/>
    <property type="match status" value="1"/>
</dbReference>
<dbReference type="PANTHER" id="PTHR40252">
    <property type="entry name" value="BLR0328 PROTEIN"/>
    <property type="match status" value="1"/>
</dbReference>
<name>A0A0S4LBG4_9BACT</name>
<organism evidence="3 4">
    <name type="scientific">Candidatus Nitrospira nitrosa</name>
    <dbReference type="NCBI Taxonomy" id="1742972"/>
    <lineage>
        <taxon>Bacteria</taxon>
        <taxon>Pseudomonadati</taxon>
        <taxon>Nitrospirota</taxon>
        <taxon>Nitrospiria</taxon>
        <taxon>Nitrospirales</taxon>
        <taxon>Nitrospiraceae</taxon>
        <taxon>Nitrospira</taxon>
    </lineage>
</organism>
<dbReference type="InterPro" id="IPR019494">
    <property type="entry name" value="FIST_C"/>
</dbReference>
<evidence type="ECO:0000313" key="4">
    <source>
        <dbReference type="Proteomes" id="UP000199032"/>
    </source>
</evidence>
<proteinExistence type="predicted"/>
<gene>
    <name evidence="3" type="ORF">COMA1_11545</name>
</gene>
<dbReference type="Pfam" id="PF10442">
    <property type="entry name" value="FIST_C"/>
    <property type="match status" value="1"/>
</dbReference>
<dbReference type="RefSeq" id="WP_090745946.1">
    <property type="nucleotide sequence ID" value="NZ_CZQA01000001.1"/>
</dbReference>
<dbReference type="AlphaFoldDB" id="A0A0S4LBG4"/>
<dbReference type="STRING" id="1742972.COMA1_11545"/>
<dbReference type="SMART" id="SM00897">
    <property type="entry name" value="FIST"/>
    <property type="match status" value="1"/>
</dbReference>
<evidence type="ECO:0000259" key="2">
    <source>
        <dbReference type="SMART" id="SM01204"/>
    </source>
</evidence>
<dbReference type="EMBL" id="CZQA01000001">
    <property type="protein sequence ID" value="CUS34142.1"/>
    <property type="molecule type" value="Genomic_DNA"/>
</dbReference>
<feature type="domain" description="FIST" evidence="1">
    <location>
        <begin position="26"/>
        <end position="218"/>
    </location>
</feature>